<dbReference type="InterPro" id="IPR036058">
    <property type="entry name" value="Kazal_dom_sf"/>
</dbReference>
<evidence type="ECO:0000259" key="2">
    <source>
        <dbReference type="PROSITE" id="PS51465"/>
    </source>
</evidence>
<dbReference type="SUPFAM" id="SSF100895">
    <property type="entry name" value="Kazal-type serine protease inhibitors"/>
    <property type="match status" value="1"/>
</dbReference>
<name>A0AAW1BBJ1_CROAD</name>
<keyword evidence="1" id="KW-1015">Disulfide bond</keyword>
<dbReference type="FunFam" id="3.30.60.30:FF:000007">
    <property type="entry name" value="follistatin-related protein 5 isoform X1"/>
    <property type="match status" value="1"/>
</dbReference>
<dbReference type="PROSITE" id="PS51465">
    <property type="entry name" value="KAZAL_2"/>
    <property type="match status" value="1"/>
</dbReference>
<dbReference type="AlphaFoldDB" id="A0AAW1BBJ1"/>
<gene>
    <name evidence="3" type="ORF">NXF25_014055</name>
</gene>
<dbReference type="InterPro" id="IPR002350">
    <property type="entry name" value="Kazal_dom"/>
</dbReference>
<organism evidence="3 4">
    <name type="scientific">Crotalus adamanteus</name>
    <name type="common">Eastern diamondback rattlesnake</name>
    <dbReference type="NCBI Taxonomy" id="8729"/>
    <lineage>
        <taxon>Eukaryota</taxon>
        <taxon>Metazoa</taxon>
        <taxon>Chordata</taxon>
        <taxon>Craniata</taxon>
        <taxon>Vertebrata</taxon>
        <taxon>Euteleostomi</taxon>
        <taxon>Lepidosauria</taxon>
        <taxon>Squamata</taxon>
        <taxon>Bifurcata</taxon>
        <taxon>Unidentata</taxon>
        <taxon>Episquamata</taxon>
        <taxon>Toxicofera</taxon>
        <taxon>Serpentes</taxon>
        <taxon>Colubroidea</taxon>
        <taxon>Viperidae</taxon>
        <taxon>Crotalinae</taxon>
        <taxon>Crotalus</taxon>
    </lineage>
</organism>
<dbReference type="Pfam" id="PF07648">
    <property type="entry name" value="Kazal_2"/>
    <property type="match status" value="1"/>
</dbReference>
<reference evidence="3 4" key="1">
    <citation type="journal article" date="2024" name="Proc. Natl. Acad. Sci. U.S.A.">
        <title>The genetic regulatory architecture and epigenomic basis for age-related changes in rattlesnake venom.</title>
        <authorList>
            <person name="Hogan M.P."/>
            <person name="Holding M.L."/>
            <person name="Nystrom G.S."/>
            <person name="Colston T.J."/>
            <person name="Bartlett D.A."/>
            <person name="Mason A.J."/>
            <person name="Ellsworth S.A."/>
            <person name="Rautsaw R.M."/>
            <person name="Lawrence K.C."/>
            <person name="Strickland J.L."/>
            <person name="He B."/>
            <person name="Fraser P."/>
            <person name="Margres M.J."/>
            <person name="Gilbert D.M."/>
            <person name="Gibbs H.L."/>
            <person name="Parkinson C.L."/>
            <person name="Rokyta D.R."/>
        </authorList>
    </citation>
    <scope>NUCLEOTIDE SEQUENCE [LARGE SCALE GENOMIC DNA]</scope>
    <source>
        <strain evidence="3">DRR0105</strain>
    </source>
</reference>
<dbReference type="SMART" id="SM00280">
    <property type="entry name" value="KAZAL"/>
    <property type="match status" value="1"/>
</dbReference>
<sequence length="232" mass="26452">MEAKGSYGFESNYYLNLLSWTLSMEDFSWLPVYHPPKRVLRSVLLPVAEPDGSPCLSLHGGWSRSRLQLPPFSAPMQIKEELGLTDFNQEENIESMLMWWTIVSSLGCILLNAKGWPVKEGHDLRSFQALMRLRHKQERSPEHSRNKGSVNHGVLPGSCENKYCGLGRHCVINRETGQAECACMEYCKSHYKPVCGSDGEFYENHCEVHRAACLKNEKITIVHNEDCFFKGK</sequence>
<evidence type="ECO:0000313" key="4">
    <source>
        <dbReference type="Proteomes" id="UP001474421"/>
    </source>
</evidence>
<dbReference type="GO" id="GO:0030510">
    <property type="term" value="P:regulation of BMP signaling pathway"/>
    <property type="evidence" value="ECO:0007669"/>
    <property type="project" value="TreeGrafter"/>
</dbReference>
<dbReference type="CDD" id="cd00104">
    <property type="entry name" value="KAZAL_FS"/>
    <property type="match status" value="1"/>
</dbReference>
<protein>
    <submittedName>
        <fullName evidence="3">Follistatin-related protein 5</fullName>
    </submittedName>
</protein>
<dbReference type="GO" id="GO:0005615">
    <property type="term" value="C:extracellular space"/>
    <property type="evidence" value="ECO:0007669"/>
    <property type="project" value="TreeGrafter"/>
</dbReference>
<dbReference type="Gene3D" id="3.30.60.30">
    <property type="match status" value="1"/>
</dbReference>
<dbReference type="PANTHER" id="PTHR10913:SF44">
    <property type="entry name" value="FOLLISTATIN-RELATED PROTEIN 5"/>
    <property type="match status" value="1"/>
</dbReference>
<accession>A0AAW1BBJ1</accession>
<dbReference type="PANTHER" id="PTHR10913">
    <property type="entry name" value="FOLLISTATIN-RELATED"/>
    <property type="match status" value="1"/>
</dbReference>
<dbReference type="EMBL" id="JAOTOJ010000007">
    <property type="protein sequence ID" value="KAK9399086.1"/>
    <property type="molecule type" value="Genomic_DNA"/>
</dbReference>
<evidence type="ECO:0000256" key="1">
    <source>
        <dbReference type="ARBA" id="ARBA00023157"/>
    </source>
</evidence>
<keyword evidence="4" id="KW-1185">Reference proteome</keyword>
<proteinExistence type="predicted"/>
<feature type="domain" description="Kazal-like" evidence="2">
    <location>
        <begin position="182"/>
        <end position="229"/>
    </location>
</feature>
<dbReference type="InterPro" id="IPR050653">
    <property type="entry name" value="Prot_Inhib_GrowthFact_Antg"/>
</dbReference>
<comment type="caution">
    <text evidence="3">The sequence shown here is derived from an EMBL/GenBank/DDBJ whole genome shotgun (WGS) entry which is preliminary data.</text>
</comment>
<dbReference type="Proteomes" id="UP001474421">
    <property type="component" value="Unassembled WGS sequence"/>
</dbReference>
<dbReference type="GO" id="GO:0030154">
    <property type="term" value="P:cell differentiation"/>
    <property type="evidence" value="ECO:0007669"/>
    <property type="project" value="TreeGrafter"/>
</dbReference>
<evidence type="ECO:0000313" key="3">
    <source>
        <dbReference type="EMBL" id="KAK9399086.1"/>
    </source>
</evidence>